<dbReference type="EMBL" id="CP121687">
    <property type="protein sequence ID" value="WZL71172.1"/>
    <property type="molecule type" value="Genomic_DNA"/>
</dbReference>
<dbReference type="Gene3D" id="3.40.1190.20">
    <property type="match status" value="1"/>
</dbReference>
<feature type="binding site" evidence="11">
    <location>
        <position position="46"/>
    </location>
    <ligand>
        <name>substrate</name>
    </ligand>
</feature>
<evidence type="ECO:0000256" key="9">
    <source>
        <dbReference type="ARBA" id="ARBA00022842"/>
    </source>
</evidence>
<comment type="cofactor">
    <cofactor evidence="2 11">
        <name>Mg(2+)</name>
        <dbReference type="ChEBI" id="CHEBI:18420"/>
    </cofactor>
</comment>
<keyword evidence="10 11" id="KW-0784">Thiamine biosynthesis</keyword>
<evidence type="ECO:0000256" key="6">
    <source>
        <dbReference type="ARBA" id="ARBA00022741"/>
    </source>
</evidence>
<evidence type="ECO:0000313" key="13">
    <source>
        <dbReference type="Proteomes" id="UP001486565"/>
    </source>
</evidence>
<keyword evidence="7 11" id="KW-0418">Kinase</keyword>
<dbReference type="SUPFAM" id="SSF53613">
    <property type="entry name" value="Ribokinase-like"/>
    <property type="match status" value="1"/>
</dbReference>
<keyword evidence="13" id="KW-1185">Reference proteome</keyword>
<comment type="function">
    <text evidence="11">Catalyzes the phosphorylation of the hydroxyl group of 4-methyl-5-beta-hydroxyethylthiazole (THZ).</text>
</comment>
<proteinExistence type="inferred from homology"/>
<evidence type="ECO:0000256" key="7">
    <source>
        <dbReference type="ARBA" id="ARBA00022777"/>
    </source>
</evidence>
<dbReference type="Pfam" id="PF02110">
    <property type="entry name" value="HK"/>
    <property type="match status" value="1"/>
</dbReference>
<evidence type="ECO:0000256" key="4">
    <source>
        <dbReference type="ARBA" id="ARBA00022679"/>
    </source>
</evidence>
<dbReference type="InterPro" id="IPR000417">
    <property type="entry name" value="Hyethyz_kinase"/>
</dbReference>
<dbReference type="NCBIfam" id="TIGR00694">
    <property type="entry name" value="thiM"/>
    <property type="match status" value="1"/>
</dbReference>
<dbReference type="GO" id="GO:0004417">
    <property type="term" value="F:hydroxyethylthiazole kinase activity"/>
    <property type="evidence" value="ECO:0007669"/>
    <property type="project" value="UniProtKB-EC"/>
</dbReference>
<dbReference type="RefSeq" id="WP_341878136.1">
    <property type="nucleotide sequence ID" value="NZ_CP121687.1"/>
</dbReference>
<feature type="binding site" evidence="11">
    <location>
        <position position="202"/>
    </location>
    <ligand>
        <name>substrate</name>
    </ligand>
</feature>
<dbReference type="PRINTS" id="PR01099">
    <property type="entry name" value="HYETHTZKNASE"/>
</dbReference>
<protein>
    <recommendedName>
        <fullName evidence="11">Hydroxyethylthiazole kinase</fullName>
        <ecNumber evidence="11">2.7.1.50</ecNumber>
    </recommendedName>
    <alternativeName>
        <fullName evidence="11">4-methyl-5-beta-hydroxyethylthiazole kinase</fullName>
        <shortName evidence="11">TH kinase</shortName>
        <shortName evidence="11">Thz kinase</shortName>
    </alternativeName>
</protein>
<evidence type="ECO:0000256" key="5">
    <source>
        <dbReference type="ARBA" id="ARBA00022723"/>
    </source>
</evidence>
<dbReference type="CDD" id="cd01170">
    <property type="entry name" value="THZ_kinase"/>
    <property type="match status" value="1"/>
</dbReference>
<evidence type="ECO:0000256" key="2">
    <source>
        <dbReference type="ARBA" id="ARBA00001946"/>
    </source>
</evidence>
<name>A0ABZ2Y740_9FIRM</name>
<evidence type="ECO:0000256" key="1">
    <source>
        <dbReference type="ARBA" id="ARBA00001771"/>
    </source>
</evidence>
<dbReference type="NCBIfam" id="NF006830">
    <property type="entry name" value="PRK09355.1"/>
    <property type="match status" value="1"/>
</dbReference>
<evidence type="ECO:0000313" key="12">
    <source>
        <dbReference type="EMBL" id="WZL71172.1"/>
    </source>
</evidence>
<accession>A0ABZ2Y740</accession>
<comment type="pathway">
    <text evidence="3 11">Cofactor biosynthesis; thiamine diphosphate biosynthesis; 4-methyl-5-(2-phosphoethyl)-thiazole from 5-(2-hydroxyethyl)-4-methylthiazole: step 1/1.</text>
</comment>
<dbReference type="Proteomes" id="UP001486565">
    <property type="component" value="Chromosome"/>
</dbReference>
<evidence type="ECO:0000256" key="11">
    <source>
        <dbReference type="HAMAP-Rule" id="MF_00228"/>
    </source>
</evidence>
<keyword evidence="6 11" id="KW-0547">Nucleotide-binding</keyword>
<keyword evidence="5 11" id="KW-0479">Metal-binding</keyword>
<comment type="catalytic activity">
    <reaction evidence="1 11">
        <text>5-(2-hydroxyethyl)-4-methylthiazole + ATP = 4-methyl-5-(2-phosphooxyethyl)-thiazole + ADP + H(+)</text>
        <dbReference type="Rhea" id="RHEA:24212"/>
        <dbReference type="ChEBI" id="CHEBI:15378"/>
        <dbReference type="ChEBI" id="CHEBI:17957"/>
        <dbReference type="ChEBI" id="CHEBI:30616"/>
        <dbReference type="ChEBI" id="CHEBI:58296"/>
        <dbReference type="ChEBI" id="CHEBI:456216"/>
        <dbReference type="EC" id="2.7.1.50"/>
    </reaction>
</comment>
<dbReference type="InterPro" id="IPR029056">
    <property type="entry name" value="Ribokinase-like"/>
</dbReference>
<evidence type="ECO:0000256" key="3">
    <source>
        <dbReference type="ARBA" id="ARBA00004868"/>
    </source>
</evidence>
<comment type="similarity">
    <text evidence="11">Belongs to the Thz kinase family.</text>
</comment>
<evidence type="ECO:0000256" key="10">
    <source>
        <dbReference type="ARBA" id="ARBA00022977"/>
    </source>
</evidence>
<keyword evidence="4 11" id="KW-0808">Transferase</keyword>
<keyword evidence="9 11" id="KW-0460">Magnesium</keyword>
<feature type="binding site" evidence="11">
    <location>
        <position position="122"/>
    </location>
    <ligand>
        <name>ATP</name>
        <dbReference type="ChEBI" id="CHEBI:30616"/>
    </ligand>
</feature>
<dbReference type="PIRSF" id="PIRSF000513">
    <property type="entry name" value="Thz_kinase"/>
    <property type="match status" value="1"/>
</dbReference>
<gene>
    <name evidence="11 12" type="primary">thiM</name>
    <name evidence="12" type="ORF">QBE51_06545</name>
</gene>
<feature type="binding site" evidence="11">
    <location>
        <position position="175"/>
    </location>
    <ligand>
        <name>ATP</name>
        <dbReference type="ChEBI" id="CHEBI:30616"/>
    </ligand>
</feature>
<evidence type="ECO:0000256" key="8">
    <source>
        <dbReference type="ARBA" id="ARBA00022840"/>
    </source>
</evidence>
<dbReference type="EC" id="2.7.1.50" evidence="11"/>
<keyword evidence="8 11" id="KW-0067">ATP-binding</keyword>
<organism evidence="12 13">
    <name type="scientific">Defluviitalea saccharophila</name>
    <dbReference type="NCBI Taxonomy" id="879970"/>
    <lineage>
        <taxon>Bacteria</taxon>
        <taxon>Bacillati</taxon>
        <taxon>Bacillota</taxon>
        <taxon>Clostridia</taxon>
        <taxon>Lachnospirales</taxon>
        <taxon>Defluviitaleaceae</taxon>
        <taxon>Defluviitalea</taxon>
    </lineage>
</organism>
<dbReference type="HAMAP" id="MF_00228">
    <property type="entry name" value="Thz_kinase"/>
    <property type="match status" value="1"/>
</dbReference>
<sequence length="277" mass="29894">MEACYKISRALQSVRKLKPLVHHITNYVTANDCANITLAIGASPVMAADICEVRDMVSHANSLVINLGTLDSRTVESMIEAGKRANELNIPVILDPVGAGATPYRTKIAREIIDTIEVAVVRGNLSEIKALYGIDIQTKGVDSSENLSGDEDVPSYLKVFAMDFANQFHTVVSITGKMDIITDGKRLYIVKNGHEMLSRITGTGCMCTSLIGSYLGAETNSIDGALAGVATMGIAGEIGYNRLDKDEGTGSLKVKILDVIYHLSVKDILKWGKIYEV</sequence>
<reference evidence="12 13" key="1">
    <citation type="submission" date="2023-03" db="EMBL/GenBank/DDBJ databases">
        <title>Novel Species.</title>
        <authorList>
            <person name="Ma S."/>
        </authorList>
    </citation>
    <scope>NUCLEOTIDE SEQUENCE [LARGE SCALE GENOMIC DNA]</scope>
    <source>
        <strain evidence="12 13">LIND6LT2</strain>
    </source>
</reference>